<dbReference type="Proteomes" id="UP000186698">
    <property type="component" value="Chromosome 4S"/>
</dbReference>
<accession>A0A1L8GGC5</accession>
<keyword evidence="1" id="KW-1185">Reference proteome</keyword>
<gene>
    <name evidence="2" type="primary">LOC121393330</name>
</gene>
<protein>
    <submittedName>
        <fullName evidence="2">Uncharacterized protein LOC121393330</fullName>
    </submittedName>
</protein>
<dbReference type="GeneID" id="121393330"/>
<dbReference type="PaxDb" id="8355-A0A1L8GGC5"/>
<dbReference type="KEGG" id="xla:121393330"/>
<name>A0A1L8GGC5_XENLA</name>
<dbReference type="SUPFAM" id="SSF49842">
    <property type="entry name" value="TNF-like"/>
    <property type="match status" value="1"/>
</dbReference>
<dbReference type="InterPro" id="IPR008983">
    <property type="entry name" value="Tumour_necrosis_fac-like_dom"/>
</dbReference>
<proteinExistence type="predicted"/>
<dbReference type="AlphaFoldDB" id="A0A1L8GGC5"/>
<evidence type="ECO:0000313" key="2">
    <source>
        <dbReference type="RefSeq" id="XP_041417468.1"/>
    </source>
</evidence>
<dbReference type="Gene3D" id="2.60.120.40">
    <property type="match status" value="1"/>
</dbReference>
<organism evidence="1 2">
    <name type="scientific">Xenopus laevis</name>
    <name type="common">African clawed frog</name>
    <dbReference type="NCBI Taxonomy" id="8355"/>
    <lineage>
        <taxon>Eukaryota</taxon>
        <taxon>Metazoa</taxon>
        <taxon>Chordata</taxon>
        <taxon>Craniata</taxon>
        <taxon>Vertebrata</taxon>
        <taxon>Euteleostomi</taxon>
        <taxon>Amphibia</taxon>
        <taxon>Batrachia</taxon>
        <taxon>Anura</taxon>
        <taxon>Pipoidea</taxon>
        <taxon>Pipidae</taxon>
        <taxon>Xenopodinae</taxon>
        <taxon>Xenopus</taxon>
        <taxon>Xenopus</taxon>
    </lineage>
</organism>
<dbReference type="OrthoDB" id="10367090at2759"/>
<evidence type="ECO:0000313" key="1">
    <source>
        <dbReference type="Proteomes" id="UP000186698"/>
    </source>
</evidence>
<reference evidence="2" key="1">
    <citation type="submission" date="2025-08" db="UniProtKB">
        <authorList>
            <consortium name="RefSeq"/>
        </authorList>
    </citation>
    <scope>IDENTIFICATION</scope>
    <source>
        <strain evidence="2">J_2021</strain>
        <tissue evidence="2">Erythrocytes</tissue>
    </source>
</reference>
<dbReference type="RefSeq" id="XP_041417468.1">
    <property type="nucleotide sequence ID" value="XM_041561534.1"/>
</dbReference>
<sequence>MEHSICIPTSQRARVASKSKWSISHICAIGTMMLSVALLTFCLFHKANHPTGCSSKAKLESITWKWEPKMCSQDWLKTNNSTVEIIRTGFYMIHIQVCYSGYSRYHQAKRSQIELQVLCDGSSQKNIKKKEIYFSNDTSHDEKKTVTLDVSALLMKGNKIHLNIQEKTKAIIIDESLTFWEINAIVGLEFWPSGHCTAQK</sequence>